<dbReference type="RefSeq" id="XP_018473879.1">
    <property type="nucleotide sequence ID" value="XM_018618377.2"/>
</dbReference>
<dbReference type="GO" id="GO:0046854">
    <property type="term" value="P:phosphatidylinositol phosphate biosynthetic process"/>
    <property type="evidence" value="ECO:0007669"/>
    <property type="project" value="TreeGrafter"/>
</dbReference>
<dbReference type="GeneID" id="108845112"/>
<dbReference type="Proteomes" id="UP000504610">
    <property type="component" value="Chromosome 3"/>
</dbReference>
<dbReference type="AlphaFoldDB" id="A0A6J0MP19"/>
<reference evidence="3" key="1">
    <citation type="journal article" date="2019" name="Database">
        <title>The radish genome database (RadishGD): an integrated information resource for radish genomics.</title>
        <authorList>
            <person name="Yu H.J."/>
            <person name="Baek S."/>
            <person name="Lee Y.J."/>
            <person name="Cho A."/>
            <person name="Mun J.H."/>
        </authorList>
    </citation>
    <scope>NUCLEOTIDE SEQUENCE [LARGE SCALE GENOMIC DNA]</scope>
    <source>
        <strain evidence="3">cv. WK10039</strain>
    </source>
</reference>
<keyword evidence="2" id="KW-0808">Transferase</keyword>
<dbReference type="PANTHER" id="PTHR45748">
    <property type="entry name" value="1-PHOSPHATIDYLINOSITOL 3-PHOSPHATE 5-KINASE-RELATED"/>
    <property type="match status" value="1"/>
</dbReference>
<protein>
    <submittedName>
        <fullName evidence="4">1-phosphatidylinositol-3-phosphate 5-kinase FAB1D</fullName>
    </submittedName>
</protein>
<evidence type="ECO:0000313" key="4">
    <source>
        <dbReference type="RefSeq" id="XP_018473879.1"/>
    </source>
</evidence>
<dbReference type="Pfam" id="PF01504">
    <property type="entry name" value="PIP5K"/>
    <property type="match status" value="1"/>
</dbReference>
<dbReference type="PROSITE" id="PS51455">
    <property type="entry name" value="PIPK"/>
    <property type="match status" value="1"/>
</dbReference>
<dbReference type="SMART" id="SM00330">
    <property type="entry name" value="PIPKc"/>
    <property type="match status" value="1"/>
</dbReference>
<organism evidence="3 4">
    <name type="scientific">Raphanus sativus</name>
    <name type="common">Radish</name>
    <name type="synonym">Raphanus raphanistrum var. sativus</name>
    <dbReference type="NCBI Taxonomy" id="3726"/>
    <lineage>
        <taxon>Eukaryota</taxon>
        <taxon>Viridiplantae</taxon>
        <taxon>Streptophyta</taxon>
        <taxon>Embryophyta</taxon>
        <taxon>Tracheophyta</taxon>
        <taxon>Spermatophyta</taxon>
        <taxon>Magnoliopsida</taxon>
        <taxon>eudicotyledons</taxon>
        <taxon>Gunneridae</taxon>
        <taxon>Pentapetalae</taxon>
        <taxon>rosids</taxon>
        <taxon>malvids</taxon>
        <taxon>Brassicales</taxon>
        <taxon>Brassicaceae</taxon>
        <taxon>Brassiceae</taxon>
        <taxon>Raphanus</taxon>
    </lineage>
</organism>
<keyword evidence="3" id="KW-1185">Reference proteome</keyword>
<dbReference type="KEGG" id="rsz:108845112"/>
<dbReference type="GO" id="GO:0000285">
    <property type="term" value="F:1-phosphatidylinositol-3-phosphate 5-kinase activity"/>
    <property type="evidence" value="ECO:0007669"/>
    <property type="project" value="TreeGrafter"/>
</dbReference>
<dbReference type="GO" id="GO:0005524">
    <property type="term" value="F:ATP binding"/>
    <property type="evidence" value="ECO:0007669"/>
    <property type="project" value="UniProtKB-UniRule"/>
</dbReference>
<evidence type="ECO:0000313" key="3">
    <source>
        <dbReference type="Proteomes" id="UP000504610"/>
    </source>
</evidence>
<keyword evidence="2" id="KW-0067">ATP-binding</keyword>
<keyword evidence="2" id="KW-0547">Nucleotide-binding</keyword>
<dbReference type="PANTHER" id="PTHR45748:SF4">
    <property type="entry name" value="1-PHOSPHATIDYLINOSITOL-3-PHOSPHATE 5-KINASE FAB1D-RELATED"/>
    <property type="match status" value="1"/>
</dbReference>
<evidence type="ECO:0000256" key="1">
    <source>
        <dbReference type="ARBA" id="ARBA00022777"/>
    </source>
</evidence>
<reference evidence="4" key="2">
    <citation type="submission" date="2025-08" db="UniProtKB">
        <authorList>
            <consortium name="RefSeq"/>
        </authorList>
    </citation>
    <scope>IDENTIFICATION</scope>
    <source>
        <tissue evidence="4">Leaf</tissue>
    </source>
</reference>
<sequence>MGSQRGKSGAYFARSIDQLLIVKELKTDEFDYFSTTLGAKYFEYFNSNKKTLLAKIFGIYQVTTRNGPMFVMVMENLNFNLKLVAQYDLKGSTKGRLAPSTAEVLLDEDFSNIMKFWPYEISPNSKTSFEVALRNDTEFLSSVRVMDYSLFIGVDQFSHELICVIDPESYKRRFMEFMQKEFQLDGK</sequence>
<dbReference type="GO" id="GO:0010008">
    <property type="term" value="C:endosome membrane"/>
    <property type="evidence" value="ECO:0007669"/>
    <property type="project" value="TreeGrafter"/>
</dbReference>
<name>A0A6J0MP19_RAPSA</name>
<keyword evidence="1 2" id="KW-0418">Kinase</keyword>
<dbReference type="InterPro" id="IPR027483">
    <property type="entry name" value="PInositol-4-P-4/5-kinase_C_sf"/>
</dbReference>
<evidence type="ECO:0000256" key="2">
    <source>
        <dbReference type="PROSITE-ProRule" id="PRU00781"/>
    </source>
</evidence>
<dbReference type="InterPro" id="IPR027484">
    <property type="entry name" value="PInositol-4-P-5-kinase_N"/>
</dbReference>
<dbReference type="OrthoDB" id="1079784at2759"/>
<proteinExistence type="predicted"/>
<dbReference type="Gene3D" id="3.30.810.10">
    <property type="entry name" value="2-Layer Sandwich"/>
    <property type="match status" value="1"/>
</dbReference>
<accession>A0A6J0MP19</accession>
<dbReference type="SUPFAM" id="SSF56104">
    <property type="entry name" value="SAICAR synthase-like"/>
    <property type="match status" value="1"/>
</dbReference>
<dbReference type="Gene3D" id="3.30.800.10">
    <property type="entry name" value="Phosphatidylinositol Phosphate Kinase II Beta"/>
    <property type="match status" value="1"/>
</dbReference>
<dbReference type="InterPro" id="IPR002498">
    <property type="entry name" value="PInositol-4-P-4/5-kinase_core"/>
</dbReference>
<gene>
    <name evidence="4" type="primary">LOC108845112</name>
</gene>